<evidence type="ECO:0000313" key="9">
    <source>
        <dbReference type="Proteomes" id="UP000319499"/>
    </source>
</evidence>
<reference evidence="8 9" key="1">
    <citation type="submission" date="2019-02" db="EMBL/GenBank/DDBJ databases">
        <title>Apibacter muscae sp. nov.: a novel member of the house fly microbiota.</title>
        <authorList>
            <person name="Park R."/>
        </authorList>
    </citation>
    <scope>NUCLEOTIDE SEQUENCE [LARGE SCALE GENOMIC DNA]</scope>
    <source>
        <strain evidence="8 9">AL1</strain>
    </source>
</reference>
<feature type="transmembrane region" description="Helical" evidence="6">
    <location>
        <begin position="297"/>
        <end position="317"/>
    </location>
</feature>
<feature type="transmembrane region" description="Helical" evidence="6">
    <location>
        <begin position="270"/>
        <end position="291"/>
    </location>
</feature>
<evidence type="ECO:0000313" key="8">
    <source>
        <dbReference type="EMBL" id="TWP26882.1"/>
    </source>
</evidence>
<evidence type="ECO:0000256" key="6">
    <source>
        <dbReference type="SAM" id="Phobius"/>
    </source>
</evidence>
<keyword evidence="9" id="KW-1185">Reference proteome</keyword>
<protein>
    <submittedName>
        <fullName evidence="8">ABC transporter permease</fullName>
    </submittedName>
</protein>
<dbReference type="AlphaFoldDB" id="A0A563D9V7"/>
<evidence type="ECO:0000256" key="5">
    <source>
        <dbReference type="ARBA" id="ARBA00023136"/>
    </source>
</evidence>
<feature type="transmembrane region" description="Helical" evidence="6">
    <location>
        <begin position="186"/>
        <end position="209"/>
    </location>
</feature>
<dbReference type="OrthoDB" id="9811522at2"/>
<keyword evidence="3 6" id="KW-0812">Transmembrane</keyword>
<accession>A0A563D9V7</accession>
<organism evidence="8 9">
    <name type="scientific">Apibacter muscae</name>
    <dbReference type="NCBI Taxonomy" id="2509004"/>
    <lineage>
        <taxon>Bacteria</taxon>
        <taxon>Pseudomonadati</taxon>
        <taxon>Bacteroidota</taxon>
        <taxon>Flavobacteriia</taxon>
        <taxon>Flavobacteriales</taxon>
        <taxon>Weeksellaceae</taxon>
        <taxon>Apibacter</taxon>
    </lineage>
</organism>
<comment type="subcellular location">
    <subcellularLocation>
        <location evidence="1">Cell membrane</location>
        <topology evidence="1">Multi-pass membrane protein</topology>
    </subcellularLocation>
</comment>
<feature type="transmembrane region" description="Helical" evidence="6">
    <location>
        <begin position="20"/>
        <end position="37"/>
    </location>
</feature>
<gene>
    <name evidence="8" type="ORF">ETU09_09800</name>
</gene>
<evidence type="ECO:0000256" key="2">
    <source>
        <dbReference type="ARBA" id="ARBA00022475"/>
    </source>
</evidence>
<dbReference type="InterPro" id="IPR051449">
    <property type="entry name" value="ABC-2_transporter_component"/>
</dbReference>
<feature type="transmembrane region" description="Helical" evidence="6">
    <location>
        <begin position="329"/>
        <end position="347"/>
    </location>
</feature>
<dbReference type="Pfam" id="PF12698">
    <property type="entry name" value="ABC2_membrane_3"/>
    <property type="match status" value="1"/>
</dbReference>
<dbReference type="PANTHER" id="PTHR30294">
    <property type="entry name" value="MEMBRANE COMPONENT OF ABC TRANSPORTER YHHJ-RELATED"/>
    <property type="match status" value="1"/>
</dbReference>
<comment type="caution">
    <text evidence="8">The sequence shown here is derived from an EMBL/GenBank/DDBJ whole genome shotgun (WGS) entry which is preliminary data.</text>
</comment>
<dbReference type="GO" id="GO:0140359">
    <property type="term" value="F:ABC-type transporter activity"/>
    <property type="evidence" value="ECO:0007669"/>
    <property type="project" value="InterPro"/>
</dbReference>
<keyword evidence="2" id="KW-1003">Cell membrane</keyword>
<sequence length="388" mass="44550">MFKGFLSILKQEFIRLFTSPRLLLFIFIVPVAIFFYYSKLMYSGVPRDLPVVLCDQDNTQTSRKLIRMFDASPTLKFTSTVNNYKEGEKKIKSENSYALIVIPRDFEKNLFKGNSVNVICYYNGQYILAGSLINSAFQTVASTFSAGVHLQTLNKKGQMPSQAMANTIPIKIDEHILFNPYTNYSYYLNIALMPMALQIVIMVVSIYVFGNVLKYNNGNQLLEQGCQNIWVVYWGKILPYTLVFTIIGFFMNSLLFYYIKIPLQGNFFAINLFFLCFIVVCQFMSIFFVSISKDLRSALTFGGGFAALSFSFTGYTFPAMGMPIVVQYINYIFPFTSYLRLIVDYAIRGISFNHLELNYYLAFGIFIIIGFLSIYKYRILLKKGGYHA</sequence>
<feature type="transmembrane region" description="Helical" evidence="6">
    <location>
        <begin position="359"/>
        <end position="377"/>
    </location>
</feature>
<feature type="domain" description="ABC-2 type transporter transmembrane" evidence="7">
    <location>
        <begin position="21"/>
        <end position="369"/>
    </location>
</feature>
<evidence type="ECO:0000259" key="7">
    <source>
        <dbReference type="Pfam" id="PF12698"/>
    </source>
</evidence>
<proteinExistence type="predicted"/>
<feature type="transmembrane region" description="Helical" evidence="6">
    <location>
        <begin position="237"/>
        <end position="258"/>
    </location>
</feature>
<keyword evidence="5 6" id="KW-0472">Membrane</keyword>
<dbReference type="PANTHER" id="PTHR30294:SF47">
    <property type="entry name" value="INNER MEMBRANE TRANSPORT PERMEASE YHHJ"/>
    <property type="match status" value="1"/>
</dbReference>
<evidence type="ECO:0000256" key="4">
    <source>
        <dbReference type="ARBA" id="ARBA00022989"/>
    </source>
</evidence>
<dbReference type="InterPro" id="IPR013525">
    <property type="entry name" value="ABC2_TM"/>
</dbReference>
<evidence type="ECO:0000256" key="1">
    <source>
        <dbReference type="ARBA" id="ARBA00004651"/>
    </source>
</evidence>
<dbReference type="Gene3D" id="3.40.1710.10">
    <property type="entry name" value="abc type-2 transporter like domain"/>
    <property type="match status" value="1"/>
</dbReference>
<name>A0A563D9V7_9FLAO</name>
<evidence type="ECO:0000256" key="3">
    <source>
        <dbReference type="ARBA" id="ARBA00022692"/>
    </source>
</evidence>
<dbReference type="GO" id="GO:0005886">
    <property type="term" value="C:plasma membrane"/>
    <property type="evidence" value="ECO:0007669"/>
    <property type="project" value="UniProtKB-SubCell"/>
</dbReference>
<keyword evidence="4 6" id="KW-1133">Transmembrane helix</keyword>
<dbReference type="EMBL" id="SELH01000025">
    <property type="protein sequence ID" value="TWP26882.1"/>
    <property type="molecule type" value="Genomic_DNA"/>
</dbReference>
<dbReference type="Proteomes" id="UP000319499">
    <property type="component" value="Unassembled WGS sequence"/>
</dbReference>